<dbReference type="EMBL" id="JBFXLS010000121">
    <property type="protein sequence ID" value="KAL2814720.1"/>
    <property type="molecule type" value="Genomic_DNA"/>
</dbReference>
<reference evidence="1 2" key="1">
    <citation type="submission" date="2024-07" db="EMBL/GenBank/DDBJ databases">
        <title>Section-level genome sequencing and comparative genomics of Aspergillus sections Usti and Cavernicolus.</title>
        <authorList>
            <consortium name="Lawrence Berkeley National Laboratory"/>
            <person name="Nybo J.L."/>
            <person name="Vesth T.C."/>
            <person name="Theobald S."/>
            <person name="Frisvad J.C."/>
            <person name="Larsen T.O."/>
            <person name="Kjaerboelling I."/>
            <person name="Rothschild-Mancinelli K."/>
            <person name="Lyhne E.K."/>
            <person name="Kogle M.E."/>
            <person name="Barry K."/>
            <person name="Clum A."/>
            <person name="Na H."/>
            <person name="Ledsgaard L."/>
            <person name="Lin J."/>
            <person name="Lipzen A."/>
            <person name="Kuo A."/>
            <person name="Riley R."/>
            <person name="Mondo S."/>
            <person name="LaButti K."/>
            <person name="Haridas S."/>
            <person name="Pangalinan J."/>
            <person name="Salamov A.A."/>
            <person name="Simmons B.A."/>
            <person name="Magnuson J.K."/>
            <person name="Chen J."/>
            <person name="Drula E."/>
            <person name="Henrissat B."/>
            <person name="Wiebenga A."/>
            <person name="Lubbers R.J."/>
            <person name="Gomes A.C."/>
            <person name="Makela M.R."/>
            <person name="Stajich J."/>
            <person name="Grigoriev I.V."/>
            <person name="Mortensen U.H."/>
            <person name="De vries R.P."/>
            <person name="Baker S.E."/>
            <person name="Andersen M.R."/>
        </authorList>
    </citation>
    <scope>NUCLEOTIDE SEQUENCE [LARGE SCALE GENOMIC DNA]</scope>
    <source>
        <strain evidence="1 2">CBS 600.67</strain>
    </source>
</reference>
<keyword evidence="2" id="KW-1185">Reference proteome</keyword>
<proteinExistence type="predicted"/>
<gene>
    <name evidence="1" type="ORF">BDW59DRAFT_167072</name>
</gene>
<evidence type="ECO:0000313" key="2">
    <source>
        <dbReference type="Proteomes" id="UP001610335"/>
    </source>
</evidence>
<dbReference type="Proteomes" id="UP001610335">
    <property type="component" value="Unassembled WGS sequence"/>
</dbReference>
<evidence type="ECO:0000313" key="1">
    <source>
        <dbReference type="EMBL" id="KAL2814720.1"/>
    </source>
</evidence>
<comment type="caution">
    <text evidence="1">The sequence shown here is derived from an EMBL/GenBank/DDBJ whole genome shotgun (WGS) entry which is preliminary data.</text>
</comment>
<organism evidence="1 2">
    <name type="scientific">Aspergillus cavernicola</name>
    <dbReference type="NCBI Taxonomy" id="176166"/>
    <lineage>
        <taxon>Eukaryota</taxon>
        <taxon>Fungi</taxon>
        <taxon>Dikarya</taxon>
        <taxon>Ascomycota</taxon>
        <taxon>Pezizomycotina</taxon>
        <taxon>Eurotiomycetes</taxon>
        <taxon>Eurotiomycetidae</taxon>
        <taxon>Eurotiales</taxon>
        <taxon>Aspergillaceae</taxon>
        <taxon>Aspergillus</taxon>
        <taxon>Aspergillus subgen. Nidulantes</taxon>
    </lineage>
</organism>
<protein>
    <submittedName>
        <fullName evidence="1">Uncharacterized protein</fullName>
    </submittedName>
</protein>
<sequence length="263" mass="29192">MAFPPSSDGCKYTAKSSMPLLFDVNIGLVVDDVLDTSILQDKFTQLTGSSLLLGGVMRSKRDTRKFSPGSTVDFKARNLEYNLRSFLPFSWKGTGMPTVLHDLIVFLRCPLSERQVQRESNAKVAERIRLATIAYKYPAVVKCEVRFIENQVLAPSLPQLHGRAKSFSLVSPWTTFNFAGLDFSGTSRQGRNPSVVFVNPDVNVNSGTLLSPLLVTLKDGSGGYWLRGGNTAAGWEDFDHCTSMEMLFPCDLMRLKSREHKVA</sequence>
<name>A0ABR4HH09_9EURO</name>
<accession>A0ABR4HH09</accession>